<gene>
    <name evidence="1" type="ORF">LCGC14_2766770</name>
</gene>
<name>A0A0F9B623_9ZZZZ</name>
<reference evidence="1" key="1">
    <citation type="journal article" date="2015" name="Nature">
        <title>Complex archaea that bridge the gap between prokaryotes and eukaryotes.</title>
        <authorList>
            <person name="Spang A."/>
            <person name="Saw J.H."/>
            <person name="Jorgensen S.L."/>
            <person name="Zaremba-Niedzwiedzka K."/>
            <person name="Martijn J."/>
            <person name="Lind A.E."/>
            <person name="van Eijk R."/>
            <person name="Schleper C."/>
            <person name="Guy L."/>
            <person name="Ettema T.J."/>
        </authorList>
    </citation>
    <scope>NUCLEOTIDE SEQUENCE</scope>
</reference>
<accession>A0A0F9B623</accession>
<sequence length="119" mass="13219">MAKVFKNIVLDGYNGKPMKGPEDVGELYLVLVMRVILNNAPLQTQQDSINGMRLAQALDAVKNGVEAIELEEGVHDWLKPIAEKVTPALFRVNGNIVYKHICDGFEKAHQPKGKEHANE</sequence>
<comment type="caution">
    <text evidence="1">The sequence shown here is derived from an EMBL/GenBank/DDBJ whole genome shotgun (WGS) entry which is preliminary data.</text>
</comment>
<proteinExistence type="predicted"/>
<evidence type="ECO:0000313" key="1">
    <source>
        <dbReference type="EMBL" id="KKK86084.1"/>
    </source>
</evidence>
<dbReference type="AlphaFoldDB" id="A0A0F9B623"/>
<dbReference type="EMBL" id="LAZR01051012">
    <property type="protein sequence ID" value="KKK86084.1"/>
    <property type="molecule type" value="Genomic_DNA"/>
</dbReference>
<protein>
    <submittedName>
        <fullName evidence="1">Uncharacterized protein</fullName>
    </submittedName>
</protein>
<organism evidence="1">
    <name type="scientific">marine sediment metagenome</name>
    <dbReference type="NCBI Taxonomy" id="412755"/>
    <lineage>
        <taxon>unclassified sequences</taxon>
        <taxon>metagenomes</taxon>
        <taxon>ecological metagenomes</taxon>
    </lineage>
</organism>